<dbReference type="Proteomes" id="UP000291613">
    <property type="component" value="Unassembled WGS sequence"/>
</dbReference>
<dbReference type="InterPro" id="IPR009100">
    <property type="entry name" value="AcylCoA_DH/oxidase_NM_dom_sf"/>
</dbReference>
<name>A0A4Q9GM32_9HYPH</name>
<evidence type="ECO:0000256" key="1">
    <source>
        <dbReference type="ARBA" id="ARBA00023002"/>
    </source>
</evidence>
<protein>
    <submittedName>
        <fullName evidence="3">Acyl-CoA dehydrogenase</fullName>
    </submittedName>
</protein>
<accession>A0A4Q9GM32</accession>
<dbReference type="AlphaFoldDB" id="A0A4Q9GM32"/>
<dbReference type="GO" id="GO:0050660">
    <property type="term" value="F:flavin adenine dinucleotide binding"/>
    <property type="evidence" value="ECO:0007669"/>
    <property type="project" value="InterPro"/>
</dbReference>
<dbReference type="InterPro" id="IPR013107">
    <property type="entry name" value="Acyl-CoA_DH_C"/>
</dbReference>
<gene>
    <name evidence="3" type="ORF">EYR15_12645</name>
</gene>
<evidence type="ECO:0000313" key="4">
    <source>
        <dbReference type="Proteomes" id="UP000291613"/>
    </source>
</evidence>
<dbReference type="GO" id="GO:0006552">
    <property type="term" value="P:L-leucine catabolic process"/>
    <property type="evidence" value="ECO:0007669"/>
    <property type="project" value="TreeGrafter"/>
</dbReference>
<keyword evidence="4" id="KW-1185">Reference proteome</keyword>
<reference evidence="3 4" key="1">
    <citation type="submission" date="2019-02" db="EMBL/GenBank/DDBJ databases">
        <title>Hansschlegelia quercus sp. nov., a novel methylotrophic bacterium from buds of oak (Quercus robur L.).</title>
        <authorList>
            <person name="Agafonova N.V."/>
            <person name="Kaparullina E.N."/>
            <person name="Grouzdev D.S."/>
            <person name="Doronina N.V."/>
        </authorList>
    </citation>
    <scope>NUCLEOTIDE SEQUENCE [LARGE SCALE GENOMIC DNA]</scope>
    <source>
        <strain evidence="3 4">Dub</strain>
    </source>
</reference>
<dbReference type="PANTHER" id="PTHR43884:SF12">
    <property type="entry name" value="ISOVALERYL-COA DEHYDROGENASE, MITOCHONDRIAL-RELATED"/>
    <property type="match status" value="1"/>
</dbReference>
<sequence length="408" mass="43642">MTIALQRASVLDGARPVPGGPFDELLAFISEGAAERDRERIHPFEIIDRIRHARLGAYRLAKEDGGGGSTIRELLALVIRLGAADPNVAHALRNHFGFVERFARPSHSPHRGKFARLIASGAIVGLANTELTSAKVGGSPFQTRLSPDGDGWRLDGTKYYSTGTLYADAVIVRAAGPDDRTLCAVVPTKRDGVELLDDWDGAGQRLTGSGTTHFRNVRVEPDEVVFDGPGVGYGVPYTNTLPQLLVTGIIAGILQNVLSDAKDLLGSRKDRHFYYATAASAAEDPLLQEIVGEISSAAFAAEALVLASADALDRLAEARERGLPEEALAHEAAASAAKTKLIVDELTLTSATRLFDVGGASATKRSKNLDRHWRNARTLASHNPRSLKARALGAYELTGEPLPAQGFF</sequence>
<dbReference type="EMBL" id="SIUB01000006">
    <property type="protein sequence ID" value="TBN51758.1"/>
    <property type="molecule type" value="Genomic_DNA"/>
</dbReference>
<evidence type="ECO:0000313" key="3">
    <source>
        <dbReference type="EMBL" id="TBN51758.1"/>
    </source>
</evidence>
<dbReference type="Pfam" id="PF08028">
    <property type="entry name" value="Acyl-CoA_dh_2"/>
    <property type="match status" value="1"/>
</dbReference>
<dbReference type="InterPro" id="IPR036250">
    <property type="entry name" value="AcylCo_DH-like_C"/>
</dbReference>
<comment type="caution">
    <text evidence="3">The sequence shown here is derived from an EMBL/GenBank/DDBJ whole genome shotgun (WGS) entry which is preliminary data.</text>
</comment>
<dbReference type="SUPFAM" id="SSF56645">
    <property type="entry name" value="Acyl-CoA dehydrogenase NM domain-like"/>
    <property type="match status" value="1"/>
</dbReference>
<dbReference type="PANTHER" id="PTHR43884">
    <property type="entry name" value="ACYL-COA DEHYDROGENASE"/>
    <property type="match status" value="1"/>
</dbReference>
<dbReference type="OrthoDB" id="6184213at2"/>
<feature type="domain" description="Acyl-CoA dehydrogenase C-terminal" evidence="2">
    <location>
        <begin position="252"/>
        <end position="383"/>
    </location>
</feature>
<organism evidence="3 4">
    <name type="scientific">Hansschlegelia quercus</name>
    <dbReference type="NCBI Taxonomy" id="2528245"/>
    <lineage>
        <taxon>Bacteria</taxon>
        <taxon>Pseudomonadati</taxon>
        <taxon>Pseudomonadota</taxon>
        <taxon>Alphaproteobacteria</taxon>
        <taxon>Hyphomicrobiales</taxon>
        <taxon>Methylopilaceae</taxon>
        <taxon>Hansschlegelia</taxon>
    </lineage>
</organism>
<dbReference type="PIRSF" id="PIRSF016578">
    <property type="entry name" value="HsaA"/>
    <property type="match status" value="1"/>
</dbReference>
<dbReference type="Gene3D" id="2.40.110.10">
    <property type="entry name" value="Butyryl-CoA Dehydrogenase, subunit A, domain 2"/>
    <property type="match status" value="1"/>
</dbReference>
<dbReference type="Gene3D" id="1.10.540.10">
    <property type="entry name" value="Acyl-CoA dehydrogenase/oxidase, N-terminal domain"/>
    <property type="match status" value="1"/>
</dbReference>
<dbReference type="Gene3D" id="1.20.140.10">
    <property type="entry name" value="Butyryl-CoA Dehydrogenase, subunit A, domain 3"/>
    <property type="match status" value="1"/>
</dbReference>
<keyword evidence="1" id="KW-0560">Oxidoreductase</keyword>
<evidence type="ECO:0000259" key="2">
    <source>
        <dbReference type="Pfam" id="PF08028"/>
    </source>
</evidence>
<dbReference type="SUPFAM" id="SSF47203">
    <property type="entry name" value="Acyl-CoA dehydrogenase C-terminal domain-like"/>
    <property type="match status" value="1"/>
</dbReference>
<dbReference type="GO" id="GO:0008470">
    <property type="term" value="F:3-methylbutanoyl-CoA dehydrogenase activity"/>
    <property type="evidence" value="ECO:0007669"/>
    <property type="project" value="TreeGrafter"/>
</dbReference>
<dbReference type="InterPro" id="IPR046373">
    <property type="entry name" value="Acyl-CoA_Oxase/DH_mid-dom_sf"/>
</dbReference>
<proteinExistence type="predicted"/>
<dbReference type="RefSeq" id="WP_131003921.1">
    <property type="nucleotide sequence ID" value="NZ_JBHSZR010000001.1"/>
</dbReference>
<dbReference type="InterPro" id="IPR037069">
    <property type="entry name" value="AcylCoA_DH/ox_N_sf"/>
</dbReference>